<evidence type="ECO:0000313" key="1">
    <source>
        <dbReference type="EMBL" id="HIU48790.1"/>
    </source>
</evidence>
<dbReference type="AlphaFoldDB" id="A0A9D1LVC2"/>
<gene>
    <name evidence="1" type="ORF">IAB04_05455</name>
</gene>
<comment type="caution">
    <text evidence="1">The sequence shown here is derived from an EMBL/GenBank/DDBJ whole genome shotgun (WGS) entry which is preliminary data.</text>
</comment>
<sequence length="269" mass="29769">MRKKLRNLGTYKTAVGYPCAFAAGSAQPLRDYRIYGNTIDSAYVGDKTKNLFDINGQRTDYRCTSSVSDGVLTVQSSDALQTMFSTQLFQCTQNTDYTISMQCNLDDVPSGVTSCIQIWSGRTGGTLLGNFYTTYSSGAKRPVVSLTFNSGDFTEVYIWFFIRQQYVEQAQEFSISYWDIQLEEGTQKTDYDQYGYKIPLLNNGAAFETLYLPEPLPQGAYAEYGTQRIRRADGGLIPAALPQLTAHAGANSITAGTTVPPTTISVKYK</sequence>
<accession>A0A9D1LVC2</accession>
<proteinExistence type="predicted"/>
<evidence type="ECO:0000313" key="2">
    <source>
        <dbReference type="Proteomes" id="UP000824111"/>
    </source>
</evidence>
<dbReference type="Proteomes" id="UP000824111">
    <property type="component" value="Unassembled WGS sequence"/>
</dbReference>
<protein>
    <submittedName>
        <fullName evidence="1">Uncharacterized protein</fullName>
    </submittedName>
</protein>
<reference evidence="1" key="2">
    <citation type="journal article" date="2021" name="PeerJ">
        <title>Extensive microbial diversity within the chicken gut microbiome revealed by metagenomics and culture.</title>
        <authorList>
            <person name="Gilroy R."/>
            <person name="Ravi A."/>
            <person name="Getino M."/>
            <person name="Pursley I."/>
            <person name="Horton D.L."/>
            <person name="Alikhan N.F."/>
            <person name="Baker D."/>
            <person name="Gharbi K."/>
            <person name="Hall N."/>
            <person name="Watson M."/>
            <person name="Adriaenssens E.M."/>
            <person name="Foster-Nyarko E."/>
            <person name="Jarju S."/>
            <person name="Secka A."/>
            <person name="Antonio M."/>
            <person name="Oren A."/>
            <person name="Chaudhuri R.R."/>
            <person name="La Ragione R."/>
            <person name="Hildebrand F."/>
            <person name="Pallen M.J."/>
        </authorList>
    </citation>
    <scope>NUCLEOTIDE SEQUENCE</scope>
    <source>
        <strain evidence="1">ChiSjej4B22-9803</strain>
    </source>
</reference>
<name>A0A9D1LVC2_9FIRM</name>
<organism evidence="1 2">
    <name type="scientific">Candidatus Avimonoglobus intestinipullorum</name>
    <dbReference type="NCBI Taxonomy" id="2840699"/>
    <lineage>
        <taxon>Bacteria</taxon>
        <taxon>Bacillati</taxon>
        <taxon>Bacillota</taxon>
        <taxon>Clostridia</taxon>
        <taxon>Eubacteriales</taxon>
        <taxon>Candidatus Avimonoglobus</taxon>
    </lineage>
</organism>
<dbReference type="EMBL" id="DVND01000143">
    <property type="protein sequence ID" value="HIU48790.1"/>
    <property type="molecule type" value="Genomic_DNA"/>
</dbReference>
<reference evidence="1" key="1">
    <citation type="submission" date="2020-10" db="EMBL/GenBank/DDBJ databases">
        <authorList>
            <person name="Gilroy R."/>
        </authorList>
    </citation>
    <scope>NUCLEOTIDE SEQUENCE</scope>
    <source>
        <strain evidence="1">ChiSjej4B22-9803</strain>
    </source>
</reference>